<evidence type="ECO:0000256" key="7">
    <source>
        <dbReference type="ARBA" id="ARBA00022842"/>
    </source>
</evidence>
<dbReference type="Pfam" id="PF09827">
    <property type="entry name" value="CRISPR_Cas2"/>
    <property type="match status" value="1"/>
</dbReference>
<evidence type="ECO:0000313" key="11">
    <source>
        <dbReference type="Proteomes" id="UP000004910"/>
    </source>
</evidence>
<comment type="cofactor">
    <cofactor evidence="1 9">
        <name>Mg(2+)</name>
        <dbReference type="ChEBI" id="CHEBI:18420"/>
    </cofactor>
</comment>
<reference evidence="10" key="2">
    <citation type="submission" date="2014-06" db="EMBL/GenBank/DDBJ databases">
        <title>Draft genome sequence of Clostridium spiroforme (DSM 1552).</title>
        <authorList>
            <person name="Sudarsanam P."/>
            <person name="Ley R."/>
            <person name="Guruge J."/>
            <person name="Turnbaugh P.J."/>
            <person name="Mahowald M."/>
            <person name="Liep D."/>
            <person name="Gordon J."/>
        </authorList>
    </citation>
    <scope>NUCLEOTIDE SEQUENCE</scope>
    <source>
        <strain evidence="10">DSM 1552</strain>
    </source>
</reference>
<feature type="binding site" evidence="9">
    <location>
        <position position="13"/>
    </location>
    <ligand>
        <name>Mg(2+)</name>
        <dbReference type="ChEBI" id="CHEBI:18420"/>
        <note>catalytic</note>
    </ligand>
</feature>
<dbReference type="eggNOG" id="COG3512">
    <property type="taxonomic scope" value="Bacteria"/>
</dbReference>
<dbReference type="InterPro" id="IPR021127">
    <property type="entry name" value="CRISPR_associated_Cas2"/>
</dbReference>
<sequence>MIYEFMRLVIFFDLPMTTKKEKRVYSRFRKYLIKNGYMMMQYSVYCKIFPNRDAAVKHVSILRKNVPNDGQIRLLMVTEKQYSKIEIIVGGKSNQEKIINSESFIKL</sequence>
<dbReference type="SUPFAM" id="SSF143430">
    <property type="entry name" value="TTP0101/SSO1404-like"/>
    <property type="match status" value="1"/>
</dbReference>
<comment type="caution">
    <text evidence="10">The sequence shown here is derived from an EMBL/GenBank/DDBJ whole genome shotgun (WGS) entry which is preliminary data.</text>
</comment>
<dbReference type="EC" id="3.1.-.-" evidence="9"/>
<organism evidence="10 11">
    <name type="scientific">Thomasclavelia spiroformis DSM 1552</name>
    <dbReference type="NCBI Taxonomy" id="428126"/>
    <lineage>
        <taxon>Bacteria</taxon>
        <taxon>Bacillati</taxon>
        <taxon>Bacillota</taxon>
        <taxon>Erysipelotrichia</taxon>
        <taxon>Erysipelotrichales</taxon>
        <taxon>Coprobacillaceae</taxon>
        <taxon>Thomasclavelia</taxon>
    </lineage>
</organism>
<keyword evidence="4 9" id="KW-0479">Metal-binding</keyword>
<gene>
    <name evidence="9 10" type="primary">cas2</name>
    <name evidence="10" type="ORF">CLOSPI_00490</name>
</gene>
<evidence type="ECO:0000256" key="5">
    <source>
        <dbReference type="ARBA" id="ARBA00022759"/>
    </source>
</evidence>
<evidence type="ECO:0000256" key="1">
    <source>
        <dbReference type="ARBA" id="ARBA00001946"/>
    </source>
</evidence>
<proteinExistence type="inferred from homology"/>
<evidence type="ECO:0000256" key="4">
    <source>
        <dbReference type="ARBA" id="ARBA00022723"/>
    </source>
</evidence>
<dbReference type="Proteomes" id="UP000004910">
    <property type="component" value="Unassembled WGS sequence"/>
</dbReference>
<keyword evidence="11" id="KW-1185">Reference proteome</keyword>
<dbReference type="OrthoDB" id="9791737at2"/>
<dbReference type="GO" id="GO:0046872">
    <property type="term" value="F:metal ion binding"/>
    <property type="evidence" value="ECO:0007669"/>
    <property type="project" value="UniProtKB-UniRule"/>
</dbReference>
<dbReference type="NCBIfam" id="TIGR01573">
    <property type="entry name" value="cas2"/>
    <property type="match status" value="1"/>
</dbReference>
<comment type="similarity">
    <text evidence="2 9">Belongs to the CRISPR-associated endoribonuclease Cas2 protein family.</text>
</comment>
<keyword evidence="5 9" id="KW-0255">Endonuclease</keyword>
<evidence type="ECO:0000313" key="10">
    <source>
        <dbReference type="EMBL" id="EDS75960.1"/>
    </source>
</evidence>
<evidence type="ECO:0000256" key="6">
    <source>
        <dbReference type="ARBA" id="ARBA00022801"/>
    </source>
</evidence>
<dbReference type="GO" id="GO:0051607">
    <property type="term" value="P:defense response to virus"/>
    <property type="evidence" value="ECO:0007669"/>
    <property type="project" value="UniProtKB-UniRule"/>
</dbReference>
<dbReference type="AlphaFoldDB" id="B1BZW3"/>
<dbReference type="Gene3D" id="3.30.70.240">
    <property type="match status" value="1"/>
</dbReference>
<comment type="subunit">
    <text evidence="9">Homodimer, forms a heterotetramer with a Cas1 homodimer.</text>
</comment>
<dbReference type="EMBL" id="ABIK02000004">
    <property type="protein sequence ID" value="EDS75960.1"/>
    <property type="molecule type" value="Genomic_DNA"/>
</dbReference>
<accession>B1BZW3</accession>
<protein>
    <recommendedName>
        <fullName evidence="9">CRISPR-associated endoribonuclease Cas2</fullName>
        <ecNumber evidence="9">3.1.-.-</ecNumber>
    </recommendedName>
</protein>
<reference evidence="10" key="1">
    <citation type="submission" date="2008-02" db="EMBL/GenBank/DDBJ databases">
        <authorList>
            <person name="Fulton L."/>
            <person name="Clifton S."/>
            <person name="Fulton B."/>
            <person name="Xu J."/>
            <person name="Minx P."/>
            <person name="Pepin K.H."/>
            <person name="Johnson M."/>
            <person name="Thiruvilangam P."/>
            <person name="Bhonagiri V."/>
            <person name="Nash W.E."/>
            <person name="Mardis E.R."/>
            <person name="Wilson R.K."/>
        </authorList>
    </citation>
    <scope>NUCLEOTIDE SEQUENCE [LARGE SCALE GENOMIC DNA]</scope>
    <source>
        <strain evidence="10">DSM 1552</strain>
    </source>
</reference>
<dbReference type="STRING" id="428126.CLOSPI_00490"/>
<dbReference type="HOGENOM" id="CLU_150500_1_0_9"/>
<evidence type="ECO:0000256" key="8">
    <source>
        <dbReference type="ARBA" id="ARBA00023118"/>
    </source>
</evidence>
<dbReference type="GO" id="GO:0043571">
    <property type="term" value="P:maintenance of CRISPR repeat elements"/>
    <property type="evidence" value="ECO:0007669"/>
    <property type="project" value="UniProtKB-UniRule"/>
</dbReference>
<evidence type="ECO:0000256" key="2">
    <source>
        <dbReference type="ARBA" id="ARBA00009959"/>
    </source>
</evidence>
<keyword evidence="7 9" id="KW-0460">Magnesium</keyword>
<keyword evidence="3 9" id="KW-0540">Nuclease</keyword>
<dbReference type="GO" id="GO:0016787">
    <property type="term" value="F:hydrolase activity"/>
    <property type="evidence" value="ECO:0007669"/>
    <property type="project" value="UniProtKB-KW"/>
</dbReference>
<keyword evidence="6 9" id="KW-0378">Hydrolase</keyword>
<evidence type="ECO:0000256" key="3">
    <source>
        <dbReference type="ARBA" id="ARBA00022722"/>
    </source>
</evidence>
<dbReference type="GO" id="GO:0004521">
    <property type="term" value="F:RNA endonuclease activity"/>
    <property type="evidence" value="ECO:0007669"/>
    <property type="project" value="InterPro"/>
</dbReference>
<evidence type="ECO:0000256" key="9">
    <source>
        <dbReference type="HAMAP-Rule" id="MF_01471"/>
    </source>
</evidence>
<comment type="function">
    <text evidence="9">CRISPR (clustered regularly interspaced short palindromic repeat), is an adaptive immune system that provides protection against mobile genetic elements (viruses, transposable elements and conjugative plasmids). CRISPR clusters contain sequences complementary to antecedent mobile elements and target invading nucleic acids. CRISPR clusters are transcribed and processed into CRISPR RNA (crRNA). Functions as a ssRNA-specific endoribonuclease. Involved in the integration of spacer DNA into the CRISPR cassette.</text>
</comment>
<dbReference type="HAMAP" id="MF_01471">
    <property type="entry name" value="Cas2"/>
    <property type="match status" value="1"/>
</dbReference>
<name>B1BZW3_9FIRM</name>
<keyword evidence="8 9" id="KW-0051">Antiviral defense</keyword>
<dbReference type="InterPro" id="IPR019199">
    <property type="entry name" value="Virulence_VapD/CRISPR_Cas2"/>
</dbReference>